<evidence type="ECO:0000259" key="1">
    <source>
        <dbReference type="Pfam" id="PF01979"/>
    </source>
</evidence>
<dbReference type="Gene3D" id="3.20.20.140">
    <property type="entry name" value="Metal-dependent hydrolases"/>
    <property type="match status" value="2"/>
</dbReference>
<evidence type="ECO:0000313" key="3">
    <source>
        <dbReference type="Proteomes" id="UP000248536"/>
    </source>
</evidence>
<keyword evidence="2" id="KW-0378">Hydrolase</keyword>
<dbReference type="Gene3D" id="2.30.40.10">
    <property type="entry name" value="Urease, subunit C, domain 1"/>
    <property type="match status" value="1"/>
</dbReference>
<organism evidence="2 3">
    <name type="scientific">Flagellimonas maritima</name>
    <dbReference type="NCBI Taxonomy" id="1383885"/>
    <lineage>
        <taxon>Bacteria</taxon>
        <taxon>Pseudomonadati</taxon>
        <taxon>Bacteroidota</taxon>
        <taxon>Flavobacteriia</taxon>
        <taxon>Flavobacteriales</taxon>
        <taxon>Flavobacteriaceae</taxon>
        <taxon>Flagellimonas</taxon>
    </lineage>
</organism>
<dbReference type="SUPFAM" id="SSF51338">
    <property type="entry name" value="Composite domain of metallo-dependent hydrolases"/>
    <property type="match status" value="2"/>
</dbReference>
<gene>
    <name evidence="2" type="primary">nagA</name>
    <name evidence="2" type="ORF">HME9304_00322</name>
</gene>
<accession>A0A2Z4LP62</accession>
<dbReference type="AlphaFoldDB" id="A0A2Z4LP62"/>
<dbReference type="Proteomes" id="UP000248536">
    <property type="component" value="Chromosome"/>
</dbReference>
<dbReference type="InterPro" id="IPR051781">
    <property type="entry name" value="Metallo-dep_Hydrolase"/>
</dbReference>
<dbReference type="InterPro" id="IPR032466">
    <property type="entry name" value="Metal_Hydrolase"/>
</dbReference>
<keyword evidence="3" id="KW-1185">Reference proteome</keyword>
<dbReference type="PANTHER" id="PTHR43135">
    <property type="entry name" value="ALPHA-D-RIBOSE 1-METHYLPHOSPHONATE 5-TRIPHOSPHATE DIPHOSPHATASE"/>
    <property type="match status" value="1"/>
</dbReference>
<proteinExistence type="predicted"/>
<dbReference type="EC" id="3.5.1.25" evidence="2"/>
<evidence type="ECO:0000313" key="2">
    <source>
        <dbReference type="EMBL" id="AWX43334.1"/>
    </source>
</evidence>
<feature type="domain" description="Amidohydrolase-related" evidence="1">
    <location>
        <begin position="856"/>
        <end position="941"/>
    </location>
</feature>
<dbReference type="PANTHER" id="PTHR43135:SF3">
    <property type="entry name" value="ALPHA-D-RIBOSE 1-METHYLPHOSPHONATE 5-TRIPHOSPHATE DIPHOSPHATASE"/>
    <property type="match status" value="1"/>
</dbReference>
<dbReference type="EMBL" id="CP030104">
    <property type="protein sequence ID" value="AWX43334.1"/>
    <property type="molecule type" value="Genomic_DNA"/>
</dbReference>
<dbReference type="InterPro" id="IPR011059">
    <property type="entry name" value="Metal-dep_hydrolase_composite"/>
</dbReference>
<dbReference type="KEGG" id="spon:HME9304_00322"/>
<dbReference type="InterPro" id="IPR006680">
    <property type="entry name" value="Amidohydro-rel"/>
</dbReference>
<dbReference type="GO" id="GO:0008448">
    <property type="term" value="F:N-acetylglucosamine-6-phosphate deacetylase activity"/>
    <property type="evidence" value="ECO:0007669"/>
    <property type="project" value="UniProtKB-EC"/>
</dbReference>
<dbReference type="Pfam" id="PF01979">
    <property type="entry name" value="Amidohydro_1"/>
    <property type="match status" value="1"/>
</dbReference>
<name>A0A2Z4LP62_9FLAO</name>
<reference evidence="2 3" key="1">
    <citation type="submission" date="2018-06" db="EMBL/GenBank/DDBJ databases">
        <title>Spongiibacterium sp. HME9304 Genome sequencing and assembly.</title>
        <authorList>
            <person name="Kang H."/>
            <person name="Kim H."/>
            <person name="Joh K."/>
        </authorList>
    </citation>
    <scope>NUCLEOTIDE SEQUENCE [LARGE SCALE GENOMIC DNA]</scope>
    <source>
        <strain evidence="2 3">HME9304</strain>
    </source>
</reference>
<protein>
    <submittedName>
        <fullName evidence="2">N-acetylglucosamine-6-phosphate deacetylase</fullName>
        <ecNumber evidence="2">3.5.1.25</ecNumber>
    </submittedName>
</protein>
<sequence length="999" mass="111550">MYNTLTSATFKQTNPILEHMKMKLLALALLLGGFSLFAQDYFPKNDGVKAKNNNYRAFTNAKIYVTPNQIFENATLLIQNGKVVQVGKNISIPKNAITEDLQGKYIYPSFIDVFSGFGVKMPEKAKSDGRSAQYGPSREGFYWNDHVMPENNAISNFSYDKKKAGELRKLGFGVVNSHIQDGIVRGTGVLVALNDEGNESRRILEDKSAQYFSFKKSIAKNQSYPTSLMGATALLRQLYYDMDWYSKGDGDTKDRSLEALIENKNMMQIFSAGNNGNVLRADKIGDKFGIQYAILAGGDEYEFIDDVKATNAKLIVPINFPKAYDVSNPYEAHYVSLKDMRHWNLAPTNPKVLQENAVQFALTLHNLKSPSEFTSKLMKAISYGLSKTRALEALTTVPAGILGKSNKIGSLQAGREANFLITSGDIFEKGNTLYENWVQGSKNVINSKDQKDIRGEYNFAINGNTYDVSITGEISKPKVTVKADTVKLNSKIDYNKDWLNLSFSTKEGESYRLISLVGKDSQNINGKIVLPSGKESSIGLRKISSFEEKAKEDAKNNVPELVSLSYPNVGYGYKTKPKQENFLFKNATVWTGETILENTDVLVKDGKISKIGKDLSAGSTKTIDATNKHLTAGIIDEHSHIAALAINEAGHNSTAEVKMTDVVDPKDMDIYRNLAGGVTALQLLHGSANPIGGRSAILRLKWGENADGLIFENQPKFIKFALGENVKQSNWQSFSRFPQTRMGVEQVFVDYFQRAKEYDAKKKSGQPYRYDEELETLAEILNAERFISCHSYVQSEINMLMKVAEKFDFTVNTFTHILEGYKVADKMAEHGVGGSTFSDWWAYKYEVNDAIPYNAAIMASQGVTVAINSDDAEMSRRLNQEAGKIVKYGGMSEIEAWKTVTLNPAKLLHIDNRVGSIEVGKDADIVLWNYHPLSVYAKAEKTLIEGAVYFDLEKDKMLRESAKQERSKLINLMLNEKKNGKKMQGPQQNKKIRFHCDSL</sequence>
<dbReference type="SUPFAM" id="SSF51556">
    <property type="entry name" value="Metallo-dependent hydrolases"/>
    <property type="match status" value="1"/>
</dbReference>